<evidence type="ECO:0000313" key="2">
    <source>
        <dbReference type="EMBL" id="VVT44330.1"/>
    </source>
</evidence>
<dbReference type="GeneID" id="43579204"/>
<name>A0A5E8B0J3_9ASCO</name>
<dbReference type="PANTHER" id="PTHR31212">
    <property type="entry name" value="ALPHA-KETOGLUTARATE-DEPENDENT DIOXYGENASE ALKB HOMOLOG 3"/>
    <property type="match status" value="1"/>
</dbReference>
<accession>A0A5E8B0J3</accession>
<dbReference type="InterPro" id="IPR037151">
    <property type="entry name" value="AlkB-like_sf"/>
</dbReference>
<dbReference type="RefSeq" id="XP_031850995.1">
    <property type="nucleotide sequence ID" value="XM_031995104.1"/>
</dbReference>
<dbReference type="InterPro" id="IPR005123">
    <property type="entry name" value="Oxoglu/Fe-dep_dioxygenase_dom"/>
</dbReference>
<dbReference type="PANTHER" id="PTHR31212:SF4">
    <property type="entry name" value="ALPHA-KETOGLUTARATE-DEPENDENT DIOXYGENASE ALKB HOMOLOG 3"/>
    <property type="match status" value="1"/>
</dbReference>
<feature type="domain" description="Fe2OG dioxygenase" evidence="1">
    <location>
        <begin position="196"/>
        <end position="311"/>
    </location>
</feature>
<reference evidence="2 3" key="1">
    <citation type="submission" date="2019-09" db="EMBL/GenBank/DDBJ databases">
        <authorList>
            <person name="Brejova B."/>
        </authorList>
    </citation>
    <scope>NUCLEOTIDE SEQUENCE [LARGE SCALE GENOMIC DNA]</scope>
</reference>
<dbReference type="AlphaFoldDB" id="A0A5E8B0J3"/>
<dbReference type="EMBL" id="CABVLU010000001">
    <property type="protein sequence ID" value="VVT44330.1"/>
    <property type="molecule type" value="Genomic_DNA"/>
</dbReference>
<protein>
    <recommendedName>
        <fullName evidence="1">Fe2OG dioxygenase domain-containing protein</fullName>
    </recommendedName>
</protein>
<organism evidence="2 3">
    <name type="scientific">Magnusiomyces paraingens</name>
    <dbReference type="NCBI Taxonomy" id="2606893"/>
    <lineage>
        <taxon>Eukaryota</taxon>
        <taxon>Fungi</taxon>
        <taxon>Dikarya</taxon>
        <taxon>Ascomycota</taxon>
        <taxon>Saccharomycotina</taxon>
        <taxon>Dipodascomycetes</taxon>
        <taxon>Dipodascales</taxon>
        <taxon>Dipodascaceae</taxon>
        <taxon>Magnusiomyces</taxon>
    </lineage>
</organism>
<dbReference type="Pfam" id="PF13532">
    <property type="entry name" value="2OG-FeII_Oxy_2"/>
    <property type="match status" value="1"/>
</dbReference>
<dbReference type="CDD" id="cd14279">
    <property type="entry name" value="CUE"/>
    <property type="match status" value="1"/>
</dbReference>
<dbReference type="OrthoDB" id="545910at2759"/>
<dbReference type="Proteomes" id="UP000398389">
    <property type="component" value="Unassembled WGS sequence"/>
</dbReference>
<dbReference type="InterPro" id="IPR027450">
    <property type="entry name" value="AlkB-like"/>
</dbReference>
<gene>
    <name evidence="2" type="ORF">SAPINGB_P000380</name>
</gene>
<dbReference type="InterPro" id="IPR032854">
    <property type="entry name" value="ALKBH3"/>
</dbReference>
<dbReference type="SUPFAM" id="SSF51197">
    <property type="entry name" value="Clavaminate synthase-like"/>
    <property type="match status" value="1"/>
</dbReference>
<dbReference type="GO" id="GO:0006307">
    <property type="term" value="P:DNA alkylation repair"/>
    <property type="evidence" value="ECO:0007669"/>
    <property type="project" value="InterPro"/>
</dbReference>
<dbReference type="Gene3D" id="2.60.120.590">
    <property type="entry name" value="Alpha-ketoglutarate-dependent dioxygenase AlkB-like"/>
    <property type="match status" value="1"/>
</dbReference>
<evidence type="ECO:0000259" key="1">
    <source>
        <dbReference type="PROSITE" id="PS51471"/>
    </source>
</evidence>
<dbReference type="PROSITE" id="PS51471">
    <property type="entry name" value="FE2OG_OXY"/>
    <property type="match status" value="1"/>
</dbReference>
<evidence type="ECO:0000313" key="3">
    <source>
        <dbReference type="Proteomes" id="UP000398389"/>
    </source>
</evidence>
<proteinExistence type="predicted"/>
<dbReference type="GO" id="GO:0051213">
    <property type="term" value="F:dioxygenase activity"/>
    <property type="evidence" value="ECO:0007669"/>
    <property type="project" value="InterPro"/>
</dbReference>
<keyword evidence="3" id="KW-1185">Reference proteome</keyword>
<sequence length="369" mass="41582">MDKKIKTLKDLVPQASEEVLRDLLESTGGSVAKVRKLLGHRSPTSSLKPSANTRQVTLARFMLNAPPPPTLKQGQTLHLYDPADVEKTLPCTLHLDVFPEDLATRLLTSLLEESHAWPPNTFHMFDRACESAHQSAFYSGEKDGHQTKHTYNGKVLTSSFMFSKDMDAARQIVEETVNREIERRGHIKYQSRNRWRSNAAVCNRYEGPRSSVGYHSDQLTHLGPACVIASVSLGVTREFRLRRRQYPAAAKYGVLESAVASVHVPHNSLIIMHAGCQEQYKHTLAPAARGVLAPHAVAGSVRINITYRDYREEFAMEKNPICECKNPMILRTIRGEDETDDYGYRYAWICGSSYQGQPSCKTIYFPSFE</sequence>